<proteinExistence type="predicted"/>
<feature type="non-terminal residue" evidence="2">
    <location>
        <position position="63"/>
    </location>
</feature>
<name>A0A392TMS5_9FABA</name>
<sequence length="63" mass="7020">FGKRNYGVVVEERLIEEDESNTQALSEKRIEADPTRVVVETPPPSGSPVKEFPKPKPPDRDAS</sequence>
<dbReference type="AlphaFoldDB" id="A0A392TMS5"/>
<reference evidence="2 3" key="1">
    <citation type="journal article" date="2018" name="Front. Plant Sci.">
        <title>Red Clover (Trifolium pratense) and Zigzag Clover (T. medium) - A Picture of Genomic Similarities and Differences.</title>
        <authorList>
            <person name="Dluhosova J."/>
            <person name="Istvanek J."/>
            <person name="Nedelnik J."/>
            <person name="Repkova J."/>
        </authorList>
    </citation>
    <scope>NUCLEOTIDE SEQUENCE [LARGE SCALE GENOMIC DNA]</scope>
    <source>
        <strain evidence="3">cv. 10/8</strain>
        <tissue evidence="2">Leaf</tissue>
    </source>
</reference>
<organism evidence="2 3">
    <name type="scientific">Trifolium medium</name>
    <dbReference type="NCBI Taxonomy" id="97028"/>
    <lineage>
        <taxon>Eukaryota</taxon>
        <taxon>Viridiplantae</taxon>
        <taxon>Streptophyta</taxon>
        <taxon>Embryophyta</taxon>
        <taxon>Tracheophyta</taxon>
        <taxon>Spermatophyta</taxon>
        <taxon>Magnoliopsida</taxon>
        <taxon>eudicotyledons</taxon>
        <taxon>Gunneridae</taxon>
        <taxon>Pentapetalae</taxon>
        <taxon>rosids</taxon>
        <taxon>fabids</taxon>
        <taxon>Fabales</taxon>
        <taxon>Fabaceae</taxon>
        <taxon>Papilionoideae</taxon>
        <taxon>50 kb inversion clade</taxon>
        <taxon>NPAAA clade</taxon>
        <taxon>Hologalegina</taxon>
        <taxon>IRL clade</taxon>
        <taxon>Trifolieae</taxon>
        <taxon>Trifolium</taxon>
    </lineage>
</organism>
<feature type="compositionally biased region" description="Basic and acidic residues" evidence="1">
    <location>
        <begin position="51"/>
        <end position="63"/>
    </location>
</feature>
<feature type="region of interest" description="Disordered" evidence="1">
    <location>
        <begin position="17"/>
        <end position="63"/>
    </location>
</feature>
<dbReference type="EMBL" id="LXQA010595198">
    <property type="protein sequence ID" value="MCI61195.1"/>
    <property type="molecule type" value="Genomic_DNA"/>
</dbReference>
<feature type="non-terminal residue" evidence="2">
    <location>
        <position position="1"/>
    </location>
</feature>
<comment type="caution">
    <text evidence="2">The sequence shown here is derived from an EMBL/GenBank/DDBJ whole genome shotgun (WGS) entry which is preliminary data.</text>
</comment>
<evidence type="ECO:0000256" key="1">
    <source>
        <dbReference type="SAM" id="MobiDB-lite"/>
    </source>
</evidence>
<evidence type="ECO:0000313" key="3">
    <source>
        <dbReference type="Proteomes" id="UP000265520"/>
    </source>
</evidence>
<protein>
    <submittedName>
        <fullName evidence="2">Uncharacterized protein</fullName>
    </submittedName>
</protein>
<dbReference type="Proteomes" id="UP000265520">
    <property type="component" value="Unassembled WGS sequence"/>
</dbReference>
<keyword evidence="3" id="KW-1185">Reference proteome</keyword>
<accession>A0A392TMS5</accession>
<evidence type="ECO:0000313" key="2">
    <source>
        <dbReference type="EMBL" id="MCI61195.1"/>
    </source>
</evidence>